<dbReference type="GO" id="GO:0016787">
    <property type="term" value="F:hydrolase activity"/>
    <property type="evidence" value="ECO:0007669"/>
    <property type="project" value="UniProtKB-KW"/>
</dbReference>
<organism evidence="4">
    <name type="scientific">freshwater metagenome</name>
    <dbReference type="NCBI Taxonomy" id="449393"/>
    <lineage>
        <taxon>unclassified sequences</taxon>
        <taxon>metagenomes</taxon>
        <taxon>ecological metagenomes</taxon>
    </lineage>
</organism>
<dbReference type="InterPro" id="IPR029058">
    <property type="entry name" value="AB_hydrolase_fold"/>
</dbReference>
<evidence type="ECO:0000313" key="4">
    <source>
        <dbReference type="EMBL" id="CAB4617143.1"/>
    </source>
</evidence>
<protein>
    <submittedName>
        <fullName evidence="4">Unannotated protein</fullName>
    </submittedName>
</protein>
<accession>A0A6J6HX43</accession>
<dbReference type="InterPro" id="IPR050565">
    <property type="entry name" value="LYPA1-2/EST-like"/>
</dbReference>
<comment type="similarity">
    <text evidence="1">Belongs to the AB hydrolase superfamily. AB hydrolase 2 family.</text>
</comment>
<evidence type="ECO:0000256" key="1">
    <source>
        <dbReference type="ARBA" id="ARBA00006499"/>
    </source>
</evidence>
<evidence type="ECO:0000256" key="2">
    <source>
        <dbReference type="ARBA" id="ARBA00022801"/>
    </source>
</evidence>
<dbReference type="PANTHER" id="PTHR10655:SF17">
    <property type="entry name" value="LYSOPHOSPHOLIPASE-LIKE PROTEIN 1"/>
    <property type="match status" value="1"/>
</dbReference>
<dbReference type="PANTHER" id="PTHR10655">
    <property type="entry name" value="LYSOPHOSPHOLIPASE-RELATED"/>
    <property type="match status" value="1"/>
</dbReference>
<proteinExistence type="inferred from homology"/>
<evidence type="ECO:0000259" key="3">
    <source>
        <dbReference type="Pfam" id="PF02230"/>
    </source>
</evidence>
<feature type="domain" description="Phospholipase/carboxylesterase/thioesterase" evidence="3">
    <location>
        <begin position="15"/>
        <end position="203"/>
    </location>
</feature>
<dbReference type="EMBL" id="CAEZUW010000122">
    <property type="protein sequence ID" value="CAB4617143.1"/>
    <property type="molecule type" value="Genomic_DNA"/>
</dbReference>
<reference evidence="4" key="1">
    <citation type="submission" date="2020-05" db="EMBL/GenBank/DDBJ databases">
        <authorList>
            <person name="Chiriac C."/>
            <person name="Salcher M."/>
            <person name="Ghai R."/>
            <person name="Kavagutti S V."/>
        </authorList>
    </citation>
    <scope>NUCLEOTIDE SEQUENCE</scope>
</reference>
<sequence>MTITKFTASDLGGLKAEQPVVVLLHGYGADERDLPGIMSYLPNLPWVSPRAPLPTVQGGFAWYGVERVLNPNLEDVMPPTEALWDWLDDLLDPKQPLVVIGFSQGGLMATQLLRSRPERIAACVILAGFAADVEMPADATLRENKPKVLYCRGAQDTVVAKDAVAGLNRWLQSHTRAQTKTYEGLGHSIDDRVMNDVADFVAASVG</sequence>
<dbReference type="InterPro" id="IPR003140">
    <property type="entry name" value="PLipase/COase/thioEstase"/>
</dbReference>
<keyword evidence="2" id="KW-0378">Hydrolase</keyword>
<dbReference type="Gene3D" id="3.40.50.1820">
    <property type="entry name" value="alpha/beta hydrolase"/>
    <property type="match status" value="1"/>
</dbReference>
<dbReference type="SUPFAM" id="SSF53474">
    <property type="entry name" value="alpha/beta-Hydrolases"/>
    <property type="match status" value="1"/>
</dbReference>
<dbReference type="AlphaFoldDB" id="A0A6J6HX43"/>
<dbReference type="Pfam" id="PF02230">
    <property type="entry name" value="Abhydrolase_2"/>
    <property type="match status" value="1"/>
</dbReference>
<name>A0A6J6HX43_9ZZZZ</name>
<gene>
    <name evidence="4" type="ORF">UFOPK1855_00757</name>
</gene>